<keyword evidence="2" id="KW-0804">Transcription</keyword>
<dbReference type="Gene3D" id="1.10.10.2690">
    <property type="match status" value="1"/>
</dbReference>
<dbReference type="Proteomes" id="UP000375525">
    <property type="component" value="Unassembled WGS sequence"/>
</dbReference>
<evidence type="ECO:0000313" key="4">
    <source>
        <dbReference type="Proteomes" id="UP000375525"/>
    </source>
</evidence>
<keyword evidence="1" id="KW-0805">Transcription regulation</keyword>
<organism evidence="3 4">
    <name type="scientific">Pseudomonas fluorescens</name>
    <dbReference type="NCBI Taxonomy" id="294"/>
    <lineage>
        <taxon>Bacteria</taxon>
        <taxon>Pseudomonadati</taxon>
        <taxon>Pseudomonadota</taxon>
        <taxon>Gammaproteobacteria</taxon>
        <taxon>Pseudomonadales</taxon>
        <taxon>Pseudomonadaceae</taxon>
        <taxon>Pseudomonas</taxon>
    </lineage>
</organism>
<dbReference type="Pfam" id="PF03333">
    <property type="entry name" value="PapB"/>
    <property type="match status" value="1"/>
</dbReference>
<dbReference type="InterPro" id="IPR053721">
    <property type="entry name" value="Fimbrial_Adhesin_Reg"/>
</dbReference>
<dbReference type="RefSeq" id="WP_191624742.1">
    <property type="nucleotide sequence ID" value="NZ_CABVIH010000029.1"/>
</dbReference>
<sequence>MVKAVLRLIPGKVDPRHFELLLSGTSIRAPALIEALRDHLVNGLTASDAWTKHDVNMSQFWRRLEVIREEDKRAEELSEFYRKR</sequence>
<name>A0A5E7P5A3_PSEFL</name>
<dbReference type="GO" id="GO:0006355">
    <property type="term" value="P:regulation of DNA-templated transcription"/>
    <property type="evidence" value="ECO:0007669"/>
    <property type="project" value="InterPro"/>
</dbReference>
<dbReference type="EMBL" id="CABVIH010000029">
    <property type="protein sequence ID" value="VVP44509.1"/>
    <property type="molecule type" value="Genomic_DNA"/>
</dbReference>
<evidence type="ECO:0000256" key="2">
    <source>
        <dbReference type="ARBA" id="ARBA00023163"/>
    </source>
</evidence>
<dbReference type="AlphaFoldDB" id="A0A5E7P5A3"/>
<evidence type="ECO:0000313" key="3">
    <source>
        <dbReference type="EMBL" id="VVP44509.1"/>
    </source>
</evidence>
<gene>
    <name evidence="3" type="ORF">PS880_05023</name>
</gene>
<accession>A0A5E7P5A3</accession>
<dbReference type="InterPro" id="IPR004356">
    <property type="entry name" value="Adhesin_operon_reg_prot"/>
</dbReference>
<proteinExistence type="predicted"/>
<protein>
    <submittedName>
        <fullName evidence="3">Uncharacterized protein</fullName>
    </submittedName>
</protein>
<reference evidence="3 4" key="1">
    <citation type="submission" date="2019-09" db="EMBL/GenBank/DDBJ databases">
        <authorList>
            <person name="Chandra G."/>
            <person name="Truman W A."/>
        </authorList>
    </citation>
    <scope>NUCLEOTIDE SEQUENCE [LARGE SCALE GENOMIC DNA]</scope>
    <source>
        <strain evidence="3">PS880</strain>
    </source>
</reference>
<evidence type="ECO:0000256" key="1">
    <source>
        <dbReference type="ARBA" id="ARBA00023015"/>
    </source>
</evidence>